<dbReference type="AlphaFoldDB" id="A0A0A8ZJY5"/>
<protein>
    <submittedName>
        <fullName evidence="1">Uncharacterized protein</fullName>
    </submittedName>
</protein>
<accession>A0A0A8ZJY5</accession>
<evidence type="ECO:0000313" key="1">
    <source>
        <dbReference type="EMBL" id="JAD37055.1"/>
    </source>
</evidence>
<sequence length="34" mass="3740">MISAFLYLGEARSIMSSLRVSLVPFPFLIGISHS</sequence>
<name>A0A0A8ZJY5_ARUDO</name>
<reference evidence="1" key="2">
    <citation type="journal article" date="2015" name="Data Brief">
        <title>Shoot transcriptome of the giant reed, Arundo donax.</title>
        <authorList>
            <person name="Barrero R.A."/>
            <person name="Guerrero F.D."/>
            <person name="Moolhuijzen P."/>
            <person name="Goolsby J.A."/>
            <person name="Tidwell J."/>
            <person name="Bellgard S.E."/>
            <person name="Bellgard M.I."/>
        </authorList>
    </citation>
    <scope>NUCLEOTIDE SEQUENCE</scope>
    <source>
        <tissue evidence="1">Shoot tissue taken approximately 20 cm above the soil surface</tissue>
    </source>
</reference>
<organism evidence="1">
    <name type="scientific">Arundo donax</name>
    <name type="common">Giant reed</name>
    <name type="synonym">Donax arundinaceus</name>
    <dbReference type="NCBI Taxonomy" id="35708"/>
    <lineage>
        <taxon>Eukaryota</taxon>
        <taxon>Viridiplantae</taxon>
        <taxon>Streptophyta</taxon>
        <taxon>Embryophyta</taxon>
        <taxon>Tracheophyta</taxon>
        <taxon>Spermatophyta</taxon>
        <taxon>Magnoliopsida</taxon>
        <taxon>Liliopsida</taxon>
        <taxon>Poales</taxon>
        <taxon>Poaceae</taxon>
        <taxon>PACMAD clade</taxon>
        <taxon>Arundinoideae</taxon>
        <taxon>Arundineae</taxon>
        <taxon>Arundo</taxon>
    </lineage>
</organism>
<reference evidence="1" key="1">
    <citation type="submission" date="2014-09" db="EMBL/GenBank/DDBJ databases">
        <authorList>
            <person name="Magalhaes I.L.F."/>
            <person name="Oliveira U."/>
            <person name="Santos F.R."/>
            <person name="Vidigal T.H.D.A."/>
            <person name="Brescovit A.D."/>
            <person name="Santos A.J."/>
        </authorList>
    </citation>
    <scope>NUCLEOTIDE SEQUENCE</scope>
    <source>
        <tissue evidence="1">Shoot tissue taken approximately 20 cm above the soil surface</tissue>
    </source>
</reference>
<dbReference type="EMBL" id="GBRH01260840">
    <property type="protein sequence ID" value="JAD37055.1"/>
    <property type="molecule type" value="Transcribed_RNA"/>
</dbReference>
<proteinExistence type="predicted"/>